<dbReference type="EMBL" id="QXED01000003">
    <property type="protein sequence ID" value="RIV23372.1"/>
    <property type="molecule type" value="Genomic_DNA"/>
</dbReference>
<name>A0A418MAG9_9BACT</name>
<protein>
    <submittedName>
        <fullName evidence="2">Thiamine phosphate synthase</fullName>
    </submittedName>
</protein>
<sequence>MPRQSCCPMKLLLISNFSDIPHEHYVLNLLFCEGLRYFHLRKRDYTTHQMANYIEQIAEPFRRYVVLHSHFELIDEFGLMGAHFTKKFGYDDYLRSRKLPPDSPPAFNHLSFSLHSIPEIKRMPALYNYLFLSPVFDSISNQGYNSKFRTQELKSFLTQKTNRPEVIALGGITDEVVNNVFDAGFDGMALLGHIWTTFERTQDIVQAVKRFKTINHLIRSREEATALPSAAA</sequence>
<proteinExistence type="predicted"/>
<comment type="caution">
    <text evidence="2">The sequence shown here is derived from an EMBL/GenBank/DDBJ whole genome shotgun (WGS) entry which is preliminary data.</text>
</comment>
<dbReference type="Gene3D" id="3.20.20.70">
    <property type="entry name" value="Aldolase class I"/>
    <property type="match status" value="1"/>
</dbReference>
<dbReference type="SUPFAM" id="SSF51391">
    <property type="entry name" value="Thiamin phosphate synthase"/>
    <property type="match status" value="1"/>
</dbReference>
<organism evidence="2 3">
    <name type="scientific">Fibrisoma montanum</name>
    <dbReference type="NCBI Taxonomy" id="2305895"/>
    <lineage>
        <taxon>Bacteria</taxon>
        <taxon>Pseudomonadati</taxon>
        <taxon>Bacteroidota</taxon>
        <taxon>Cytophagia</taxon>
        <taxon>Cytophagales</taxon>
        <taxon>Spirosomataceae</taxon>
        <taxon>Fibrisoma</taxon>
    </lineage>
</organism>
<evidence type="ECO:0000259" key="1">
    <source>
        <dbReference type="Pfam" id="PF02581"/>
    </source>
</evidence>
<dbReference type="Proteomes" id="UP000283523">
    <property type="component" value="Unassembled WGS sequence"/>
</dbReference>
<reference evidence="2 3" key="1">
    <citation type="submission" date="2018-08" db="EMBL/GenBank/DDBJ databases">
        <title>Fibrisoma montanum sp. nov., isolated from Danxia mountain soil.</title>
        <authorList>
            <person name="Huang Y."/>
        </authorList>
    </citation>
    <scope>NUCLEOTIDE SEQUENCE [LARGE SCALE GENOMIC DNA]</scope>
    <source>
        <strain evidence="2 3">HYT19</strain>
    </source>
</reference>
<dbReference type="GO" id="GO:0009228">
    <property type="term" value="P:thiamine biosynthetic process"/>
    <property type="evidence" value="ECO:0007669"/>
    <property type="project" value="UniProtKB-KW"/>
</dbReference>
<accession>A0A418MAG9</accession>
<evidence type="ECO:0000313" key="2">
    <source>
        <dbReference type="EMBL" id="RIV23372.1"/>
    </source>
</evidence>
<evidence type="ECO:0000313" key="3">
    <source>
        <dbReference type="Proteomes" id="UP000283523"/>
    </source>
</evidence>
<dbReference type="Pfam" id="PF02581">
    <property type="entry name" value="TMP-TENI"/>
    <property type="match status" value="1"/>
</dbReference>
<feature type="domain" description="Thiamine phosphate synthase/TenI" evidence="1">
    <location>
        <begin position="30"/>
        <end position="193"/>
    </location>
</feature>
<gene>
    <name evidence="2" type="ORF">DYU11_10215</name>
</gene>
<dbReference type="InterPro" id="IPR013785">
    <property type="entry name" value="Aldolase_TIM"/>
</dbReference>
<keyword evidence="3" id="KW-1185">Reference proteome</keyword>
<dbReference type="InterPro" id="IPR036206">
    <property type="entry name" value="ThiamineP_synth_sf"/>
</dbReference>
<dbReference type="CDD" id="cd00564">
    <property type="entry name" value="TMP_TenI"/>
    <property type="match status" value="1"/>
</dbReference>
<dbReference type="AlphaFoldDB" id="A0A418MAG9"/>
<dbReference type="InterPro" id="IPR022998">
    <property type="entry name" value="ThiamineP_synth_TenI"/>
</dbReference>